<protein>
    <submittedName>
        <fullName evidence="1">Uncharacterized protein</fullName>
    </submittedName>
</protein>
<dbReference type="RefSeq" id="WP_344170061.1">
    <property type="nucleotide sequence ID" value="NZ_BAAABV010000036.1"/>
</dbReference>
<gene>
    <name evidence="1" type="ORF">GCM10010302_75040</name>
</gene>
<organism evidence="1 2">
    <name type="scientific">Streptomyces polychromogenes</name>
    <dbReference type="NCBI Taxonomy" id="67342"/>
    <lineage>
        <taxon>Bacteria</taxon>
        <taxon>Bacillati</taxon>
        <taxon>Actinomycetota</taxon>
        <taxon>Actinomycetes</taxon>
        <taxon>Kitasatosporales</taxon>
        <taxon>Streptomycetaceae</taxon>
        <taxon>Streptomyces</taxon>
    </lineage>
</organism>
<name>A0ABP3FTZ3_9ACTN</name>
<comment type="caution">
    <text evidence="1">The sequence shown here is derived from an EMBL/GenBank/DDBJ whole genome shotgun (WGS) entry which is preliminary data.</text>
</comment>
<evidence type="ECO:0000313" key="2">
    <source>
        <dbReference type="Proteomes" id="UP001501867"/>
    </source>
</evidence>
<reference evidence="2" key="1">
    <citation type="journal article" date="2019" name="Int. J. Syst. Evol. Microbiol.">
        <title>The Global Catalogue of Microorganisms (GCM) 10K type strain sequencing project: providing services to taxonomists for standard genome sequencing and annotation.</title>
        <authorList>
            <consortium name="The Broad Institute Genomics Platform"/>
            <consortium name="The Broad Institute Genome Sequencing Center for Infectious Disease"/>
            <person name="Wu L."/>
            <person name="Ma J."/>
        </authorList>
    </citation>
    <scope>NUCLEOTIDE SEQUENCE [LARGE SCALE GENOMIC DNA]</scope>
    <source>
        <strain evidence="2">JCM 4505</strain>
    </source>
</reference>
<dbReference type="Proteomes" id="UP001501867">
    <property type="component" value="Unassembled WGS sequence"/>
</dbReference>
<keyword evidence="2" id="KW-1185">Reference proteome</keyword>
<proteinExistence type="predicted"/>
<accession>A0ABP3FTZ3</accession>
<evidence type="ECO:0000313" key="1">
    <source>
        <dbReference type="EMBL" id="GAA0324884.1"/>
    </source>
</evidence>
<sequence length="139" mass="15353">MPSPTAQELLASIHGLSPEDARQIADHIDECRDLLAAGTDMDTLQQHLKDQGVTVIRAIVITTRLIGDHPSRLRAAREIVEMQPRTHARYRAQQPTAAHHAVERTELHGQGFRAKPMQSHASLTNQLLAAAPAPSQLRR</sequence>
<dbReference type="EMBL" id="BAAABV010000036">
    <property type="protein sequence ID" value="GAA0324884.1"/>
    <property type="molecule type" value="Genomic_DNA"/>
</dbReference>